<evidence type="ECO:0000313" key="3">
    <source>
        <dbReference type="EMBL" id="AMY09300.1"/>
    </source>
</evidence>
<dbReference type="InterPro" id="IPR000073">
    <property type="entry name" value="AB_hydrolase_1"/>
</dbReference>
<evidence type="ECO:0000313" key="4">
    <source>
        <dbReference type="Proteomes" id="UP000076079"/>
    </source>
</evidence>
<dbReference type="InterPro" id="IPR050266">
    <property type="entry name" value="AB_hydrolase_sf"/>
</dbReference>
<dbReference type="Pfam" id="PF12697">
    <property type="entry name" value="Abhydrolase_6"/>
    <property type="match status" value="1"/>
</dbReference>
<feature type="domain" description="AB hydrolase-1" evidence="2">
    <location>
        <begin position="58"/>
        <end position="296"/>
    </location>
</feature>
<dbReference type="PANTHER" id="PTHR43798">
    <property type="entry name" value="MONOACYLGLYCEROL LIPASE"/>
    <property type="match status" value="1"/>
</dbReference>
<evidence type="ECO:0000256" key="1">
    <source>
        <dbReference type="SAM" id="SignalP"/>
    </source>
</evidence>
<dbReference type="Gene3D" id="3.40.50.1820">
    <property type="entry name" value="alpha/beta hydrolase"/>
    <property type="match status" value="1"/>
</dbReference>
<dbReference type="GO" id="GO:0016020">
    <property type="term" value="C:membrane"/>
    <property type="evidence" value="ECO:0007669"/>
    <property type="project" value="TreeGrafter"/>
</dbReference>
<dbReference type="Proteomes" id="UP000076079">
    <property type="component" value="Chromosome"/>
</dbReference>
<evidence type="ECO:0000259" key="2">
    <source>
        <dbReference type="Pfam" id="PF12697"/>
    </source>
</evidence>
<accession>A0A143PM94</accession>
<feature type="signal peptide" evidence="1">
    <location>
        <begin position="1"/>
        <end position="27"/>
    </location>
</feature>
<name>A0A143PM94_LUTPR</name>
<proteinExistence type="predicted"/>
<dbReference type="PANTHER" id="PTHR43798:SF33">
    <property type="entry name" value="HYDROLASE, PUTATIVE (AFU_ORTHOLOGUE AFUA_2G14860)-RELATED"/>
    <property type="match status" value="1"/>
</dbReference>
<dbReference type="EMBL" id="CP015136">
    <property type="protein sequence ID" value="AMY09300.1"/>
    <property type="molecule type" value="Genomic_DNA"/>
</dbReference>
<dbReference type="OrthoDB" id="9797695at2"/>
<protein>
    <submittedName>
        <fullName evidence="3">Putative hydrolase</fullName>
        <ecNumber evidence="3">3.-.-.-</ecNumber>
    </submittedName>
</protein>
<feature type="chain" id="PRO_5007511643" evidence="1">
    <location>
        <begin position="28"/>
        <end position="307"/>
    </location>
</feature>
<dbReference type="AlphaFoldDB" id="A0A143PM94"/>
<reference evidence="4" key="2">
    <citation type="submission" date="2016-04" db="EMBL/GenBank/DDBJ databases">
        <title>First Complete Genome Sequence of a Subdivision 6 Acidobacterium.</title>
        <authorList>
            <person name="Huang S."/>
            <person name="Vieira S."/>
            <person name="Bunk B."/>
            <person name="Riedel T."/>
            <person name="Sproeer C."/>
            <person name="Overmann J."/>
        </authorList>
    </citation>
    <scope>NUCLEOTIDE SEQUENCE [LARGE SCALE GENOMIC DNA]</scope>
    <source>
        <strain evidence="4">DSM 100886 HEG_-6_39</strain>
    </source>
</reference>
<dbReference type="GO" id="GO:0016787">
    <property type="term" value="F:hydrolase activity"/>
    <property type="evidence" value="ECO:0007669"/>
    <property type="project" value="UniProtKB-KW"/>
</dbReference>
<reference evidence="3 4" key="1">
    <citation type="journal article" date="2016" name="Genome Announc.">
        <title>First Complete Genome Sequence of a Subdivision 6 Acidobacterium Strain.</title>
        <authorList>
            <person name="Huang S."/>
            <person name="Vieira S."/>
            <person name="Bunk B."/>
            <person name="Riedel T."/>
            <person name="Sproer C."/>
            <person name="Overmann J."/>
        </authorList>
    </citation>
    <scope>NUCLEOTIDE SEQUENCE [LARGE SCALE GENOMIC DNA]</scope>
    <source>
        <strain evidence="4">DSM 100886 HEG_-6_39</strain>
    </source>
</reference>
<dbReference type="SUPFAM" id="SSF53474">
    <property type="entry name" value="alpha/beta-Hydrolases"/>
    <property type="match status" value="1"/>
</dbReference>
<dbReference type="InterPro" id="IPR029058">
    <property type="entry name" value="AB_hydrolase_fold"/>
</dbReference>
<sequence length="307" mass="33154" precursor="true">MFPTTLAPSRLTLILTTLVALGPSLTAARGQACGSDIRPIEVNQTTLHYFECGEGEPIVFVHGTLGDLNVFRTQAQTFATRFRVISYSRRYHPPNAPPQAHDVDALSAQAADLGALVKELKATPAHLVAHSHGASVALALAVEHPELVRSLVLGEPPVLSLLSRTAVGEATRQSALRQVIEPARKALESGNREEGLRLFAGPGSFDNFPPSVRKELVEKQAPALRLHLTEMSALMPPFDCGDLGKLKLPTLLVTGERSPAMFLLITAELEGCLEGESHVMVPEAGHGMHSDNPTFYNQTVLAFLQRR</sequence>
<dbReference type="KEGG" id="abac:LuPra_02515"/>
<dbReference type="RefSeq" id="WP_110171060.1">
    <property type="nucleotide sequence ID" value="NZ_CP015136.1"/>
</dbReference>
<dbReference type="STRING" id="1855912.LuPra_02515"/>
<keyword evidence="4" id="KW-1185">Reference proteome</keyword>
<keyword evidence="3" id="KW-0378">Hydrolase</keyword>
<organism evidence="3 4">
    <name type="scientific">Luteitalea pratensis</name>
    <dbReference type="NCBI Taxonomy" id="1855912"/>
    <lineage>
        <taxon>Bacteria</taxon>
        <taxon>Pseudomonadati</taxon>
        <taxon>Acidobacteriota</taxon>
        <taxon>Vicinamibacteria</taxon>
        <taxon>Vicinamibacterales</taxon>
        <taxon>Vicinamibacteraceae</taxon>
        <taxon>Luteitalea</taxon>
    </lineage>
</organism>
<keyword evidence="1" id="KW-0732">Signal</keyword>
<dbReference type="EC" id="3.-.-.-" evidence="3"/>
<gene>
    <name evidence="3" type="ORF">LuPra_02515</name>
</gene>